<dbReference type="Proteomes" id="UP000000370">
    <property type="component" value="Chromosome"/>
</dbReference>
<dbReference type="STRING" id="357809.Cphy_1105"/>
<dbReference type="GO" id="GO:0008939">
    <property type="term" value="F:nicotinate-nucleotide-dimethylbenzimidazole phosphoribosyltransferase activity"/>
    <property type="evidence" value="ECO:0007669"/>
    <property type="project" value="UniProtKB-UniRule"/>
</dbReference>
<evidence type="ECO:0000256" key="3">
    <source>
        <dbReference type="ARBA" id="ARBA00007110"/>
    </source>
</evidence>
<dbReference type="OrthoDB" id="9781491at2"/>
<keyword evidence="8 11" id="KW-0808">Transferase</keyword>
<evidence type="ECO:0000313" key="11">
    <source>
        <dbReference type="EMBL" id="ABX41483.1"/>
    </source>
</evidence>
<dbReference type="InterPro" id="IPR023195">
    <property type="entry name" value="Nict_dMeBzImd_PRibTrfase_N"/>
</dbReference>
<evidence type="ECO:0000256" key="4">
    <source>
        <dbReference type="ARBA" id="ARBA00011991"/>
    </source>
</evidence>
<dbReference type="NCBIfam" id="NF000996">
    <property type="entry name" value="PRK00105.1"/>
    <property type="match status" value="1"/>
</dbReference>
<evidence type="ECO:0000313" key="12">
    <source>
        <dbReference type="Proteomes" id="UP000000370"/>
    </source>
</evidence>
<proteinExistence type="inferred from homology"/>
<dbReference type="PANTHER" id="PTHR43463:SF1">
    <property type="entry name" value="NICOTINATE-NUCLEOTIDE--DIMETHYLBENZIMIDAZOLE PHOSPHORIBOSYLTRANSFERASE"/>
    <property type="match status" value="1"/>
</dbReference>
<comment type="pathway">
    <text evidence="2">Nucleoside biosynthesis; alpha-ribazole biosynthesis; alpha-ribazole from 5,6-dimethylbenzimidazole: step 1/2.</text>
</comment>
<evidence type="ECO:0000256" key="5">
    <source>
        <dbReference type="ARBA" id="ARBA00015486"/>
    </source>
</evidence>
<evidence type="ECO:0000256" key="2">
    <source>
        <dbReference type="ARBA" id="ARBA00005049"/>
    </source>
</evidence>
<evidence type="ECO:0000256" key="7">
    <source>
        <dbReference type="ARBA" id="ARBA00022676"/>
    </source>
</evidence>
<accession>A9KMN8</accession>
<dbReference type="GO" id="GO:0009236">
    <property type="term" value="P:cobalamin biosynthetic process"/>
    <property type="evidence" value="ECO:0007669"/>
    <property type="project" value="UniProtKB-UniRule"/>
</dbReference>
<keyword evidence="12" id="KW-1185">Reference proteome</keyword>
<comment type="similarity">
    <text evidence="3">Belongs to the CobT family.</text>
</comment>
<dbReference type="Pfam" id="PF02277">
    <property type="entry name" value="DBI_PRT"/>
    <property type="match status" value="1"/>
</dbReference>
<dbReference type="Gene3D" id="1.10.1610.10">
    <property type="match status" value="1"/>
</dbReference>
<dbReference type="EMBL" id="CP000885">
    <property type="protein sequence ID" value="ABX41483.1"/>
    <property type="molecule type" value="Genomic_DNA"/>
</dbReference>
<dbReference type="InterPro" id="IPR036087">
    <property type="entry name" value="Nict_dMeBzImd_PRibTrfase_sf"/>
</dbReference>
<dbReference type="InterPro" id="IPR003200">
    <property type="entry name" value="Nict_dMeBzImd_PRibTrfase"/>
</dbReference>
<comment type="catalytic activity">
    <reaction evidence="9">
        <text>5,6-dimethylbenzimidazole + nicotinate beta-D-ribonucleotide = alpha-ribazole 5'-phosphate + nicotinate + H(+)</text>
        <dbReference type="Rhea" id="RHEA:11196"/>
        <dbReference type="ChEBI" id="CHEBI:15378"/>
        <dbReference type="ChEBI" id="CHEBI:15890"/>
        <dbReference type="ChEBI" id="CHEBI:32544"/>
        <dbReference type="ChEBI" id="CHEBI:57502"/>
        <dbReference type="ChEBI" id="CHEBI:57918"/>
        <dbReference type="EC" id="2.4.2.21"/>
    </reaction>
</comment>
<keyword evidence="7 11" id="KW-0328">Glycosyltransferase</keyword>
<sequence length="355" mass="38791">MEREIDCKLIIRQLITRDFSEIEERKREANKYWDKIAKPLYGLGYLEDAVATLVSINPKITLKKRCCMVFCADNGIVAQGISQTGSEVTAVVAQNILHGRASINHFAKVANAEVIPVDVGMLTEVEEMRCLKARRGTRDFSQMEAMTEDELCNCIEAGILLVKEYKESGYEIIATGEMGIGNTTTSSAVTAALLQVPAKNVTGKGAGLSKEGITHKAKIIEEAIAFHHLNPEEPWEILKKVGGFDLAAMVGVYLGGAFFEVPIVIDGFISSAAALLATRLCEPCKYTMVASHQSGEPAAQMILEELKLNPIIQCRLSLGEGTGAVAVMPLLEMALSEYRSMPTFTDIQIEEYKPL</sequence>
<dbReference type="EC" id="2.4.2.21" evidence="4 10"/>
<name>A9KMN8_LACP7</name>
<dbReference type="CDD" id="cd02439">
    <property type="entry name" value="DMB-PRT_CobT"/>
    <property type="match status" value="1"/>
</dbReference>
<dbReference type="UniPathway" id="UPA00061">
    <property type="reaction ID" value="UER00516"/>
</dbReference>
<protein>
    <recommendedName>
        <fullName evidence="5 10">Nicotinate-nucleotide--dimethylbenzimidazole phosphoribosyltransferase</fullName>
        <ecNumber evidence="4 10">2.4.2.21</ecNumber>
    </recommendedName>
</protein>
<dbReference type="FunFam" id="3.40.50.10210:FF:000001">
    <property type="entry name" value="Nicotinate-nucleotide--dimethylbenzimidazole phosphoribosyltransferase"/>
    <property type="match status" value="1"/>
</dbReference>
<dbReference type="RefSeq" id="WP_012199129.1">
    <property type="nucleotide sequence ID" value="NC_010001.1"/>
</dbReference>
<reference evidence="12" key="1">
    <citation type="submission" date="2007-11" db="EMBL/GenBank/DDBJ databases">
        <title>Complete genome sequence of Clostridium phytofermentans ISDg.</title>
        <authorList>
            <person name="Leschine S.B."/>
            <person name="Warnick T.A."/>
            <person name="Blanchard J.L."/>
            <person name="Schnell D.J."/>
            <person name="Petit E.L."/>
            <person name="LaTouf W.G."/>
            <person name="Copeland A."/>
            <person name="Lucas S."/>
            <person name="Lapidus A."/>
            <person name="Barry K."/>
            <person name="Glavina del Rio T."/>
            <person name="Dalin E."/>
            <person name="Tice H."/>
            <person name="Pitluck S."/>
            <person name="Kiss H."/>
            <person name="Brettin T."/>
            <person name="Bruce D."/>
            <person name="Detter J.C."/>
            <person name="Han C."/>
            <person name="Kuske C."/>
            <person name="Schmutz J."/>
            <person name="Larimer F."/>
            <person name="Land M."/>
            <person name="Hauser L."/>
            <person name="Kyrpides N."/>
            <person name="Kim E.A."/>
            <person name="Richardson P."/>
        </authorList>
    </citation>
    <scope>NUCLEOTIDE SEQUENCE [LARGE SCALE GENOMIC DNA]</scope>
    <source>
        <strain evidence="12">ATCC 700394 / DSM 18823 / ISDg</strain>
    </source>
</reference>
<evidence type="ECO:0000256" key="1">
    <source>
        <dbReference type="ARBA" id="ARBA00002197"/>
    </source>
</evidence>
<comment type="function">
    <text evidence="1">Catalyzes the synthesis of alpha-ribazole-5'-phosphate from nicotinate mononucleotide (NAMN) and 5,6-dimethylbenzimidazole (DMB).</text>
</comment>
<dbReference type="SUPFAM" id="SSF52733">
    <property type="entry name" value="Nicotinate mononucleotide:5,6-dimethylbenzimidazole phosphoribosyltransferase (CobT)"/>
    <property type="match status" value="1"/>
</dbReference>
<evidence type="ECO:0000256" key="6">
    <source>
        <dbReference type="ARBA" id="ARBA00022573"/>
    </source>
</evidence>
<dbReference type="HOGENOM" id="CLU_002982_0_0_9"/>
<gene>
    <name evidence="11" type="ordered locus">Cphy_1105</name>
</gene>
<dbReference type="AlphaFoldDB" id="A9KMN8"/>
<dbReference type="InterPro" id="IPR017846">
    <property type="entry name" value="Nict_dMeBzImd_PRibTrfase_bact"/>
</dbReference>
<dbReference type="KEGG" id="cpy:Cphy_1105"/>
<organism evidence="11 12">
    <name type="scientific">Lachnoclostridium phytofermentans (strain ATCC 700394 / DSM 18823 / ISDg)</name>
    <name type="common">Clostridium phytofermentans</name>
    <dbReference type="NCBI Taxonomy" id="357809"/>
    <lineage>
        <taxon>Bacteria</taxon>
        <taxon>Bacillati</taxon>
        <taxon>Bacillota</taxon>
        <taxon>Clostridia</taxon>
        <taxon>Lachnospirales</taxon>
        <taxon>Lachnospiraceae</taxon>
    </lineage>
</organism>
<keyword evidence="6" id="KW-0169">Cobalamin biosynthesis</keyword>
<dbReference type="Gene3D" id="3.40.50.10210">
    <property type="match status" value="1"/>
</dbReference>
<dbReference type="NCBIfam" id="TIGR03160">
    <property type="entry name" value="cobT_DBIPRT"/>
    <property type="match status" value="1"/>
</dbReference>
<evidence type="ECO:0000256" key="10">
    <source>
        <dbReference type="NCBIfam" id="TIGR03160"/>
    </source>
</evidence>
<dbReference type="eggNOG" id="COG2038">
    <property type="taxonomic scope" value="Bacteria"/>
</dbReference>
<evidence type="ECO:0000256" key="9">
    <source>
        <dbReference type="ARBA" id="ARBA00047340"/>
    </source>
</evidence>
<dbReference type="PANTHER" id="PTHR43463">
    <property type="entry name" value="NICOTINATE-NUCLEOTIDE--DIMETHYLBENZIMIDAZOLE PHOSPHORIBOSYLTRANSFERASE"/>
    <property type="match status" value="1"/>
</dbReference>
<evidence type="ECO:0000256" key="8">
    <source>
        <dbReference type="ARBA" id="ARBA00022679"/>
    </source>
</evidence>